<organism evidence="1 2">
    <name type="scientific">Parascaris equorum</name>
    <name type="common">Equine roundworm</name>
    <dbReference type="NCBI Taxonomy" id="6256"/>
    <lineage>
        <taxon>Eukaryota</taxon>
        <taxon>Metazoa</taxon>
        <taxon>Ecdysozoa</taxon>
        <taxon>Nematoda</taxon>
        <taxon>Chromadorea</taxon>
        <taxon>Rhabditida</taxon>
        <taxon>Spirurina</taxon>
        <taxon>Ascaridomorpha</taxon>
        <taxon>Ascaridoidea</taxon>
        <taxon>Ascarididae</taxon>
        <taxon>Parascaris</taxon>
    </lineage>
</organism>
<dbReference type="AlphaFoldDB" id="A0A914S1V7"/>
<name>A0A914S1V7_PAREQ</name>
<evidence type="ECO:0000313" key="2">
    <source>
        <dbReference type="WBParaSite" id="PEQ_0001112901-mRNA-1"/>
    </source>
</evidence>
<sequence>MTNAFLSIRYANRQLAWDSRMRERKFVGLTACDRACNEYDRKSGMKVKNKELDALLFLQTSSDPRCKDVTVVAFIIYPAAANSFNSVLYEVRPVRLWAALALHVSLFEDFCQRRIMQI</sequence>
<reference evidence="2" key="1">
    <citation type="submission" date="2022-11" db="UniProtKB">
        <authorList>
            <consortium name="WormBaseParasite"/>
        </authorList>
    </citation>
    <scope>IDENTIFICATION</scope>
</reference>
<dbReference type="WBParaSite" id="PEQ_0001112901-mRNA-1">
    <property type="protein sequence ID" value="PEQ_0001112901-mRNA-1"/>
    <property type="gene ID" value="PEQ_0001112901"/>
</dbReference>
<proteinExistence type="predicted"/>
<protein>
    <submittedName>
        <fullName evidence="2">Uncharacterized protein</fullName>
    </submittedName>
</protein>
<accession>A0A914S1V7</accession>
<dbReference type="Proteomes" id="UP000887564">
    <property type="component" value="Unplaced"/>
</dbReference>
<evidence type="ECO:0000313" key="1">
    <source>
        <dbReference type="Proteomes" id="UP000887564"/>
    </source>
</evidence>
<keyword evidence="1" id="KW-1185">Reference proteome</keyword>